<reference evidence="1 2" key="1">
    <citation type="submission" date="2024-04" db="EMBL/GenBank/DDBJ databases">
        <title>Draft genome sequence of Sessilibacter corallicola NBRC 116591.</title>
        <authorList>
            <person name="Miyakawa T."/>
            <person name="Kusuya Y."/>
            <person name="Miura T."/>
        </authorList>
    </citation>
    <scope>NUCLEOTIDE SEQUENCE [LARGE SCALE GENOMIC DNA]</scope>
    <source>
        <strain evidence="1 2">KU-00831-HH</strain>
    </source>
</reference>
<dbReference type="Gene3D" id="1.25.40.10">
    <property type="entry name" value="Tetratricopeptide repeat domain"/>
    <property type="match status" value="1"/>
</dbReference>
<accession>A0ABQ0AAR9</accession>
<dbReference type="Proteomes" id="UP001465153">
    <property type="component" value="Unassembled WGS sequence"/>
</dbReference>
<protein>
    <recommendedName>
        <fullName evidence="3">Lipoprotein</fullName>
    </recommendedName>
</protein>
<dbReference type="InterPro" id="IPR011990">
    <property type="entry name" value="TPR-like_helical_dom_sf"/>
</dbReference>
<comment type="caution">
    <text evidence="1">The sequence shown here is derived from an EMBL/GenBank/DDBJ whole genome shotgun (WGS) entry which is preliminary data.</text>
</comment>
<evidence type="ECO:0000313" key="1">
    <source>
        <dbReference type="EMBL" id="GAA6168754.1"/>
    </source>
</evidence>
<sequence length="249" mass="28031">MTTLVCFINGLVGCTVFSQYSSKEYNDPSVESQSGDAKNPIVEANTKPVSSSQIVDRLLQDAQRALTRDQLMTPPHNNAFDKYKAVLLFDKNNTEALLGIGKVVERYCELAQSSAAKGNFKQAKIFLSRAESIESNLSQVLKTREFIARAQKNFTQLITLENPTERQSDHEIALSRQDLQKRSKELASELKTIAQQVRQTDQYLLIVTPTDADGRWVYQEMKKAVPGYRLRGDIRRGKIPKIVLQAPLP</sequence>
<organism evidence="1 2">
    <name type="scientific">Sessilibacter corallicola</name>
    <dbReference type="NCBI Taxonomy" id="2904075"/>
    <lineage>
        <taxon>Bacteria</taxon>
        <taxon>Pseudomonadati</taxon>
        <taxon>Pseudomonadota</taxon>
        <taxon>Gammaproteobacteria</taxon>
        <taxon>Cellvibrionales</taxon>
        <taxon>Cellvibrionaceae</taxon>
        <taxon>Sessilibacter</taxon>
    </lineage>
</organism>
<dbReference type="RefSeq" id="WP_353303501.1">
    <property type="nucleotide sequence ID" value="NZ_BAABWN010000008.1"/>
</dbReference>
<dbReference type="EMBL" id="BAABWN010000008">
    <property type="protein sequence ID" value="GAA6168754.1"/>
    <property type="molecule type" value="Genomic_DNA"/>
</dbReference>
<proteinExistence type="predicted"/>
<name>A0ABQ0AAR9_9GAMM</name>
<keyword evidence="2" id="KW-1185">Reference proteome</keyword>
<evidence type="ECO:0008006" key="3">
    <source>
        <dbReference type="Google" id="ProtNLM"/>
    </source>
</evidence>
<evidence type="ECO:0000313" key="2">
    <source>
        <dbReference type="Proteomes" id="UP001465153"/>
    </source>
</evidence>
<gene>
    <name evidence="1" type="ORF">NBRC116591_25650</name>
</gene>